<dbReference type="EMBL" id="BKZW01000007">
    <property type="protein sequence ID" value="GER92259.1"/>
    <property type="molecule type" value="Genomic_DNA"/>
</dbReference>
<dbReference type="SUPFAM" id="SSF88946">
    <property type="entry name" value="Sigma2 domain of RNA polymerase sigma factors"/>
    <property type="match status" value="1"/>
</dbReference>
<feature type="domain" description="RNA polymerase sigma-70 region 2" evidence="5">
    <location>
        <begin position="29"/>
        <end position="101"/>
    </location>
</feature>
<name>A0A5J4L1U3_9CHLR</name>
<evidence type="ECO:0000313" key="8">
    <source>
        <dbReference type="Proteomes" id="UP000326912"/>
    </source>
</evidence>
<dbReference type="PANTHER" id="PTHR43133:SF51">
    <property type="entry name" value="RNA POLYMERASE SIGMA FACTOR"/>
    <property type="match status" value="1"/>
</dbReference>
<keyword evidence="8" id="KW-1185">Reference proteome</keyword>
<dbReference type="GO" id="GO:0006352">
    <property type="term" value="P:DNA-templated transcription initiation"/>
    <property type="evidence" value="ECO:0007669"/>
    <property type="project" value="InterPro"/>
</dbReference>
<dbReference type="PANTHER" id="PTHR43133">
    <property type="entry name" value="RNA POLYMERASE ECF-TYPE SIGMA FACTO"/>
    <property type="match status" value="1"/>
</dbReference>
<evidence type="ECO:0000256" key="1">
    <source>
        <dbReference type="ARBA" id="ARBA00010641"/>
    </source>
</evidence>
<evidence type="ECO:0000256" key="2">
    <source>
        <dbReference type="ARBA" id="ARBA00023015"/>
    </source>
</evidence>
<sequence length="200" mass="23166">MMNLSSFAGEFDVIQQAQAGDHEAFRSLVVIYEPPLLAYLWRMLGDRDDAYDIAQETFIAAYYALPRWQAPEQLRQEEHPLTPWLYRIATNRAFTLLKKQSNLRTLVPQHNEDERQDMMETPPEMPLEERLAVRDLLQEALRHLSEEDALCLVLRFVAGERYAEIATAIGISTEAARKRVTRSLNALRTIYMKLDSEVAR</sequence>
<dbReference type="InterPro" id="IPR007627">
    <property type="entry name" value="RNA_pol_sigma70_r2"/>
</dbReference>
<dbReference type="Pfam" id="PF04542">
    <property type="entry name" value="Sigma70_r2"/>
    <property type="match status" value="1"/>
</dbReference>
<keyword evidence="3" id="KW-0731">Sigma factor</keyword>
<dbReference type="Pfam" id="PF08281">
    <property type="entry name" value="Sigma70_r4_2"/>
    <property type="match status" value="1"/>
</dbReference>
<reference evidence="7 8" key="1">
    <citation type="submission" date="2019-10" db="EMBL/GenBank/DDBJ databases">
        <title>Dictyobacter vulcani sp. nov., within the class Ktedonobacteria, isolated from soil of volcanic Mt. Zao.</title>
        <authorList>
            <person name="Zheng Y."/>
            <person name="Wang C.M."/>
            <person name="Sakai Y."/>
            <person name="Abe K."/>
            <person name="Yokota A."/>
            <person name="Yabe S."/>
        </authorList>
    </citation>
    <scope>NUCLEOTIDE SEQUENCE [LARGE SCALE GENOMIC DNA]</scope>
    <source>
        <strain evidence="7 8">W12</strain>
    </source>
</reference>
<accession>A0A5J4L1U3</accession>
<proteinExistence type="inferred from homology"/>
<dbReference type="Gene3D" id="1.10.10.10">
    <property type="entry name" value="Winged helix-like DNA-binding domain superfamily/Winged helix DNA-binding domain"/>
    <property type="match status" value="1"/>
</dbReference>
<feature type="domain" description="RNA polymerase sigma factor 70 region 4 type 2" evidence="6">
    <location>
        <begin position="135"/>
        <end position="187"/>
    </location>
</feature>
<dbReference type="InterPro" id="IPR014284">
    <property type="entry name" value="RNA_pol_sigma-70_dom"/>
</dbReference>
<keyword evidence="4" id="KW-0804">Transcription</keyword>
<evidence type="ECO:0000256" key="3">
    <source>
        <dbReference type="ARBA" id="ARBA00023082"/>
    </source>
</evidence>
<gene>
    <name evidence="7" type="primary">sigE</name>
    <name evidence="7" type="ORF">KDW_64210</name>
</gene>
<dbReference type="InterPro" id="IPR036388">
    <property type="entry name" value="WH-like_DNA-bd_sf"/>
</dbReference>
<dbReference type="AlphaFoldDB" id="A0A5J4L1U3"/>
<evidence type="ECO:0000259" key="6">
    <source>
        <dbReference type="Pfam" id="PF08281"/>
    </source>
</evidence>
<keyword evidence="2" id="KW-0805">Transcription regulation</keyword>
<evidence type="ECO:0000259" key="5">
    <source>
        <dbReference type="Pfam" id="PF04542"/>
    </source>
</evidence>
<comment type="caution">
    <text evidence="7">The sequence shown here is derived from an EMBL/GenBank/DDBJ whole genome shotgun (WGS) entry which is preliminary data.</text>
</comment>
<dbReference type="Gene3D" id="1.10.1740.10">
    <property type="match status" value="1"/>
</dbReference>
<dbReference type="InterPro" id="IPR039425">
    <property type="entry name" value="RNA_pol_sigma-70-like"/>
</dbReference>
<dbReference type="Proteomes" id="UP000326912">
    <property type="component" value="Unassembled WGS sequence"/>
</dbReference>
<dbReference type="GO" id="GO:0016987">
    <property type="term" value="F:sigma factor activity"/>
    <property type="evidence" value="ECO:0007669"/>
    <property type="project" value="UniProtKB-KW"/>
</dbReference>
<dbReference type="SUPFAM" id="SSF88659">
    <property type="entry name" value="Sigma3 and sigma4 domains of RNA polymerase sigma factors"/>
    <property type="match status" value="1"/>
</dbReference>
<evidence type="ECO:0000256" key="4">
    <source>
        <dbReference type="ARBA" id="ARBA00023163"/>
    </source>
</evidence>
<dbReference type="NCBIfam" id="TIGR02937">
    <property type="entry name" value="sigma70-ECF"/>
    <property type="match status" value="1"/>
</dbReference>
<protein>
    <submittedName>
        <fullName evidence="7">RNA polymerase sigma factor</fullName>
    </submittedName>
</protein>
<organism evidence="7 8">
    <name type="scientific">Dictyobacter vulcani</name>
    <dbReference type="NCBI Taxonomy" id="2607529"/>
    <lineage>
        <taxon>Bacteria</taxon>
        <taxon>Bacillati</taxon>
        <taxon>Chloroflexota</taxon>
        <taxon>Ktedonobacteria</taxon>
        <taxon>Ktedonobacterales</taxon>
        <taxon>Dictyobacteraceae</taxon>
        <taxon>Dictyobacter</taxon>
    </lineage>
</organism>
<comment type="similarity">
    <text evidence="1">Belongs to the sigma-70 factor family. ECF subfamily.</text>
</comment>
<dbReference type="GO" id="GO:0003677">
    <property type="term" value="F:DNA binding"/>
    <property type="evidence" value="ECO:0007669"/>
    <property type="project" value="InterPro"/>
</dbReference>
<dbReference type="InterPro" id="IPR013249">
    <property type="entry name" value="RNA_pol_sigma70_r4_t2"/>
</dbReference>
<dbReference type="InterPro" id="IPR013324">
    <property type="entry name" value="RNA_pol_sigma_r3/r4-like"/>
</dbReference>
<evidence type="ECO:0000313" key="7">
    <source>
        <dbReference type="EMBL" id="GER92259.1"/>
    </source>
</evidence>
<dbReference type="InterPro" id="IPR013325">
    <property type="entry name" value="RNA_pol_sigma_r2"/>
</dbReference>